<sequence>MAHTYYENVDHALNAVGGVPAPSTLGPTGISNGYQDRWLDSTYLDRPIIGQAHLYAVTETSGRLFGPMLPSAVCFHFRYRANREFIIRRVYELVTFKNCDVFYSGAQADSMDMHAFVHDDTTYFAVPPYLAPVNSNGYPRMGVFLMSGMSVSCNIVSPSFRNGKGETYLDRRITIMPFDFEYQRIIRYFASVSGKPGLIYQFPQGTVPFSTRLATAPEPPTTLDELKRKVEENDFPASLGFNDHIPIYDARNYPKSFNGDFFGALHQMPLYDGDLPTYSLVTVAFTASIWPMRLSCGRILDVVGFYVQFVILHAL</sequence>
<proteinExistence type="predicted"/>
<keyword evidence="2" id="KW-1185">Reference proteome</keyword>
<dbReference type="OrthoDB" id="3061378at2759"/>
<accession>A0A8H6LYM6</accession>
<name>A0A8H6LYM6_9AGAR</name>
<gene>
    <name evidence="1" type="ORF">DFP72DRAFT_1074985</name>
</gene>
<evidence type="ECO:0000313" key="2">
    <source>
        <dbReference type="Proteomes" id="UP000521943"/>
    </source>
</evidence>
<evidence type="ECO:0000313" key="1">
    <source>
        <dbReference type="EMBL" id="KAF6747695.1"/>
    </source>
</evidence>
<organism evidence="1 2">
    <name type="scientific">Ephemerocybe angulata</name>
    <dbReference type="NCBI Taxonomy" id="980116"/>
    <lineage>
        <taxon>Eukaryota</taxon>
        <taxon>Fungi</taxon>
        <taxon>Dikarya</taxon>
        <taxon>Basidiomycota</taxon>
        <taxon>Agaricomycotina</taxon>
        <taxon>Agaricomycetes</taxon>
        <taxon>Agaricomycetidae</taxon>
        <taxon>Agaricales</taxon>
        <taxon>Agaricineae</taxon>
        <taxon>Psathyrellaceae</taxon>
        <taxon>Ephemerocybe</taxon>
    </lineage>
</organism>
<dbReference type="AlphaFoldDB" id="A0A8H6LYM6"/>
<dbReference type="Proteomes" id="UP000521943">
    <property type="component" value="Unassembled WGS sequence"/>
</dbReference>
<reference evidence="1 2" key="1">
    <citation type="submission" date="2020-07" db="EMBL/GenBank/DDBJ databases">
        <title>Comparative genomics of pyrophilous fungi reveals a link between fire events and developmental genes.</title>
        <authorList>
            <consortium name="DOE Joint Genome Institute"/>
            <person name="Steindorff A.S."/>
            <person name="Carver A."/>
            <person name="Calhoun S."/>
            <person name="Stillman K."/>
            <person name="Liu H."/>
            <person name="Lipzen A."/>
            <person name="Pangilinan J."/>
            <person name="Labutti K."/>
            <person name="Bruns T.D."/>
            <person name="Grigoriev I.V."/>
        </authorList>
    </citation>
    <scope>NUCLEOTIDE SEQUENCE [LARGE SCALE GENOMIC DNA]</scope>
    <source>
        <strain evidence="1 2">CBS 144469</strain>
    </source>
</reference>
<protein>
    <submittedName>
        <fullName evidence="1">Uncharacterized protein</fullName>
    </submittedName>
</protein>
<dbReference type="EMBL" id="JACGCI010000078">
    <property type="protein sequence ID" value="KAF6747695.1"/>
    <property type="molecule type" value="Genomic_DNA"/>
</dbReference>
<comment type="caution">
    <text evidence="1">The sequence shown here is derived from an EMBL/GenBank/DDBJ whole genome shotgun (WGS) entry which is preliminary data.</text>
</comment>